<dbReference type="EMBL" id="REGN01003328">
    <property type="protein sequence ID" value="RNA23219.1"/>
    <property type="molecule type" value="Genomic_DNA"/>
</dbReference>
<evidence type="ECO:0000313" key="2">
    <source>
        <dbReference type="EMBL" id="RNA23219.1"/>
    </source>
</evidence>
<sequence length="74" mass="8571">MLISKTMVTQTKTDQKQANTQLSLQNEHPKQNPTKTQIQQSKIDEKNKNRRFSFAVKPTKKVSNYTLELFSSSQ</sequence>
<proteinExistence type="predicted"/>
<dbReference type="AlphaFoldDB" id="A0A3M7RIA8"/>
<accession>A0A3M7RIA8</accession>
<protein>
    <submittedName>
        <fullName evidence="2">Uncharacterized protein</fullName>
    </submittedName>
</protein>
<dbReference type="Proteomes" id="UP000276133">
    <property type="component" value="Unassembled WGS sequence"/>
</dbReference>
<comment type="caution">
    <text evidence="2">The sequence shown here is derived from an EMBL/GenBank/DDBJ whole genome shotgun (WGS) entry which is preliminary data.</text>
</comment>
<evidence type="ECO:0000256" key="1">
    <source>
        <dbReference type="SAM" id="MobiDB-lite"/>
    </source>
</evidence>
<feature type="region of interest" description="Disordered" evidence="1">
    <location>
        <begin position="1"/>
        <end position="55"/>
    </location>
</feature>
<gene>
    <name evidence="2" type="ORF">BpHYR1_015857</name>
</gene>
<keyword evidence="3" id="KW-1185">Reference proteome</keyword>
<organism evidence="2 3">
    <name type="scientific">Brachionus plicatilis</name>
    <name type="common">Marine rotifer</name>
    <name type="synonym">Brachionus muelleri</name>
    <dbReference type="NCBI Taxonomy" id="10195"/>
    <lineage>
        <taxon>Eukaryota</taxon>
        <taxon>Metazoa</taxon>
        <taxon>Spiralia</taxon>
        <taxon>Gnathifera</taxon>
        <taxon>Rotifera</taxon>
        <taxon>Eurotatoria</taxon>
        <taxon>Monogononta</taxon>
        <taxon>Pseudotrocha</taxon>
        <taxon>Ploima</taxon>
        <taxon>Brachionidae</taxon>
        <taxon>Brachionus</taxon>
    </lineage>
</organism>
<feature type="compositionally biased region" description="Polar residues" evidence="1">
    <location>
        <begin position="1"/>
        <end position="41"/>
    </location>
</feature>
<name>A0A3M7RIA8_BRAPC</name>
<evidence type="ECO:0000313" key="3">
    <source>
        <dbReference type="Proteomes" id="UP000276133"/>
    </source>
</evidence>
<reference evidence="2 3" key="1">
    <citation type="journal article" date="2018" name="Sci. Rep.">
        <title>Genomic signatures of local adaptation to the degree of environmental predictability in rotifers.</title>
        <authorList>
            <person name="Franch-Gras L."/>
            <person name="Hahn C."/>
            <person name="Garcia-Roger E.M."/>
            <person name="Carmona M.J."/>
            <person name="Serra M."/>
            <person name="Gomez A."/>
        </authorList>
    </citation>
    <scope>NUCLEOTIDE SEQUENCE [LARGE SCALE GENOMIC DNA]</scope>
    <source>
        <strain evidence="2">HYR1</strain>
    </source>
</reference>